<evidence type="ECO:0000313" key="4">
    <source>
        <dbReference type="EMBL" id="GBM46696.1"/>
    </source>
</evidence>
<organism evidence="5 6">
    <name type="scientific">Araneus ventricosus</name>
    <name type="common">Orbweaver spider</name>
    <name type="synonym">Epeira ventricosa</name>
    <dbReference type="NCBI Taxonomy" id="182803"/>
    <lineage>
        <taxon>Eukaryota</taxon>
        <taxon>Metazoa</taxon>
        <taxon>Ecdysozoa</taxon>
        <taxon>Arthropoda</taxon>
        <taxon>Chelicerata</taxon>
        <taxon>Arachnida</taxon>
        <taxon>Araneae</taxon>
        <taxon>Araneomorphae</taxon>
        <taxon>Entelegynae</taxon>
        <taxon>Araneoidea</taxon>
        <taxon>Araneidae</taxon>
        <taxon>Araneus</taxon>
    </lineage>
</organism>
<dbReference type="Proteomes" id="UP000499080">
    <property type="component" value="Unassembled WGS sequence"/>
</dbReference>
<protein>
    <submittedName>
        <fullName evidence="5">Uncharacterized protein</fullName>
    </submittedName>
</protein>
<dbReference type="EMBL" id="BGPR01175945">
    <property type="protein sequence ID" value="GBM46757.1"/>
    <property type="molecule type" value="Genomic_DNA"/>
</dbReference>
<dbReference type="EMBL" id="BGPR01150481">
    <property type="protein sequence ID" value="GBL54106.1"/>
    <property type="molecule type" value="Genomic_DNA"/>
</dbReference>
<comment type="caution">
    <text evidence="5">The sequence shown here is derived from an EMBL/GenBank/DDBJ whole genome shotgun (WGS) entry which is preliminary data.</text>
</comment>
<evidence type="ECO:0000313" key="3">
    <source>
        <dbReference type="EMBL" id="GBL54315.1"/>
    </source>
</evidence>
<dbReference type="EMBL" id="BGPR01150521">
    <property type="protein sequence ID" value="GBL54315.1"/>
    <property type="molecule type" value="Genomic_DNA"/>
</dbReference>
<evidence type="ECO:0000313" key="6">
    <source>
        <dbReference type="Proteomes" id="UP000499080"/>
    </source>
</evidence>
<feature type="non-terminal residue" evidence="5">
    <location>
        <position position="1"/>
    </location>
</feature>
<reference evidence="5 6" key="1">
    <citation type="journal article" date="2019" name="Sci. Rep.">
        <title>Orb-weaving spider Araneus ventricosus genome elucidates the spidroin gene catalogue.</title>
        <authorList>
            <person name="Kono N."/>
            <person name="Nakamura H."/>
            <person name="Ohtoshi R."/>
            <person name="Moran D.A.P."/>
            <person name="Shinohara A."/>
            <person name="Yoshida Y."/>
            <person name="Fujiwara M."/>
            <person name="Mori M."/>
            <person name="Tomita M."/>
            <person name="Arakawa K."/>
        </authorList>
    </citation>
    <scope>NUCLEOTIDE SEQUENCE [LARGE SCALE GENOMIC DNA]</scope>
</reference>
<dbReference type="AlphaFoldDB" id="A0A4Y2G0F0"/>
<dbReference type="EMBL" id="BGPR01175923">
    <property type="protein sequence ID" value="GBM46696.1"/>
    <property type="molecule type" value="Genomic_DNA"/>
</dbReference>
<feature type="region of interest" description="Disordered" evidence="1">
    <location>
        <begin position="1"/>
        <end position="38"/>
    </location>
</feature>
<name>A0A4Y2G0F0_ARAVE</name>
<gene>
    <name evidence="5" type="ORF">AVEN_116417_1</name>
    <name evidence="2" type="ORF">AVEN_127350_1</name>
    <name evidence="4" type="ORF">AVEN_254480_1</name>
    <name evidence="3" type="ORF">AVEN_258303_1</name>
</gene>
<sequence>DADLTKNVDETGEGSLFSLVHRDKDRHPSATLASETDG</sequence>
<keyword evidence="6" id="KW-1185">Reference proteome</keyword>
<accession>A0A4Y2G0F0</accession>
<proteinExistence type="predicted"/>
<evidence type="ECO:0000256" key="1">
    <source>
        <dbReference type="SAM" id="MobiDB-lite"/>
    </source>
</evidence>
<evidence type="ECO:0000313" key="2">
    <source>
        <dbReference type="EMBL" id="GBL54106.1"/>
    </source>
</evidence>
<evidence type="ECO:0000313" key="5">
    <source>
        <dbReference type="EMBL" id="GBM46757.1"/>
    </source>
</evidence>